<dbReference type="STRING" id="1642646.ING2E5A_0393"/>
<dbReference type="EMBL" id="LT608328">
    <property type="protein sequence ID" value="SCM55465.1"/>
    <property type="molecule type" value="Genomic_DNA"/>
</dbReference>
<dbReference type="Pfam" id="PF06439">
    <property type="entry name" value="3keto-disac_hyd"/>
    <property type="match status" value="1"/>
</dbReference>
<sequence length="266" mass="30094">MNQGWSQWVAVTVALLLGVSCTQKKSSEASGEWIPLFNGTDLTGWTVKIKGYDVGDNFGNTFRVEDGMIKVRYEQYDSLRDRFGHLFYNDEFSHYKLRVEYRIVGEQCPGAPGWAYRNSGIMIHGQTPQSMEIDQEFPTSIEVQLLGSDSLAQRTNMNVCTPGTNIVLNGQLTLEHCINSSSKEFYDEEWVTVEVEVFGNDLISHIVNGDTVLQYTRPQLDERDATYAKLVDMNGGNKMLSKGTISLQSEGHPIDFRKVEIMLLER</sequence>
<evidence type="ECO:0000313" key="3">
    <source>
        <dbReference type="Proteomes" id="UP000178485"/>
    </source>
</evidence>
<dbReference type="Proteomes" id="UP000178485">
    <property type="component" value="Chromosome i"/>
</dbReference>
<dbReference type="Gene3D" id="2.60.120.560">
    <property type="entry name" value="Exo-inulinase, domain 1"/>
    <property type="match status" value="1"/>
</dbReference>
<organism evidence="2 3">
    <name type="scientific">Petrimonas mucosa</name>
    <dbReference type="NCBI Taxonomy" id="1642646"/>
    <lineage>
        <taxon>Bacteria</taxon>
        <taxon>Pseudomonadati</taxon>
        <taxon>Bacteroidota</taxon>
        <taxon>Bacteroidia</taxon>
        <taxon>Bacteroidales</taxon>
        <taxon>Dysgonomonadaceae</taxon>
        <taxon>Petrimonas</taxon>
    </lineage>
</organism>
<dbReference type="KEGG" id="pmuc:ING2E5A_0393"/>
<reference evidence="2 3" key="1">
    <citation type="submission" date="2016-08" db="EMBL/GenBank/DDBJ databases">
        <authorList>
            <person name="Seilhamer J.J."/>
        </authorList>
    </citation>
    <scope>NUCLEOTIDE SEQUENCE [LARGE SCALE GENOMIC DNA]</scope>
    <source>
        <strain evidence="2">ING2-E5A</strain>
    </source>
</reference>
<accession>A0A1G4G3Y6</accession>
<dbReference type="GO" id="GO:0016787">
    <property type="term" value="F:hydrolase activity"/>
    <property type="evidence" value="ECO:0007669"/>
    <property type="project" value="InterPro"/>
</dbReference>
<evidence type="ECO:0000259" key="1">
    <source>
        <dbReference type="Pfam" id="PF06439"/>
    </source>
</evidence>
<feature type="domain" description="3-keto-alpha-glucoside-1,2-lyase/3-keto-2-hydroxy-glucal hydratase" evidence="1">
    <location>
        <begin position="32"/>
        <end position="261"/>
    </location>
</feature>
<name>A0A1G4G3Y6_9BACT</name>
<dbReference type="RefSeq" id="WP_071135946.1">
    <property type="nucleotide sequence ID" value="NZ_DUQN01000071.1"/>
</dbReference>
<evidence type="ECO:0000313" key="2">
    <source>
        <dbReference type="EMBL" id="SCM55465.1"/>
    </source>
</evidence>
<protein>
    <recommendedName>
        <fullName evidence="1">3-keto-alpha-glucoside-1,2-lyase/3-keto-2-hydroxy-glucal hydratase domain-containing protein</fullName>
    </recommendedName>
</protein>
<keyword evidence="3" id="KW-1185">Reference proteome</keyword>
<dbReference type="AlphaFoldDB" id="A0A1G4G3Y6"/>
<gene>
    <name evidence="2" type="ORF">ING2E5A_0393</name>
</gene>
<proteinExistence type="predicted"/>
<dbReference type="InterPro" id="IPR010496">
    <property type="entry name" value="AL/BT2_dom"/>
</dbReference>